<proteinExistence type="predicted"/>
<dbReference type="RefSeq" id="WP_232790921.1">
    <property type="nucleotide sequence ID" value="NZ_CP102332.1"/>
</dbReference>
<organism evidence="1 2">
    <name type="scientific">Streptomyces changanensis</name>
    <dbReference type="NCBI Taxonomy" id="2964669"/>
    <lineage>
        <taxon>Bacteria</taxon>
        <taxon>Bacillati</taxon>
        <taxon>Actinomycetota</taxon>
        <taxon>Actinomycetes</taxon>
        <taxon>Kitasatosporales</taxon>
        <taxon>Streptomycetaceae</taxon>
        <taxon>Streptomyces</taxon>
    </lineage>
</organism>
<reference evidence="1" key="1">
    <citation type="submission" date="2022-08" db="EMBL/GenBank/DDBJ databases">
        <title>Streptomyces changanensis sp. nov., an actinomycete isolated from soil.</title>
        <authorList>
            <person name="Wu H."/>
            <person name="Han L."/>
        </authorList>
    </citation>
    <scope>NUCLEOTIDE SEQUENCE</scope>
    <source>
        <strain evidence="1">HL-66</strain>
    </source>
</reference>
<name>A0ABY5NC97_9ACTN</name>
<keyword evidence="2" id="KW-1185">Reference proteome</keyword>
<gene>
    <name evidence="1" type="ORF">NRO40_24300</name>
</gene>
<accession>A0ABY5NC97</accession>
<sequence length="53" mass="5753">MGVKGNDYNTEVTTTVDDEENSFDIAKNAWTNVGEAADPSGRDHVLVEIVATR</sequence>
<dbReference type="EMBL" id="CP102332">
    <property type="protein sequence ID" value="UUS33638.1"/>
    <property type="molecule type" value="Genomic_DNA"/>
</dbReference>
<evidence type="ECO:0000313" key="1">
    <source>
        <dbReference type="EMBL" id="UUS33638.1"/>
    </source>
</evidence>
<evidence type="ECO:0000313" key="2">
    <source>
        <dbReference type="Proteomes" id="UP001060150"/>
    </source>
</evidence>
<dbReference type="Proteomes" id="UP001060150">
    <property type="component" value="Chromosome"/>
</dbReference>
<protein>
    <submittedName>
        <fullName evidence="1">Uncharacterized protein</fullName>
    </submittedName>
</protein>